<dbReference type="PROSITE" id="PS00640">
    <property type="entry name" value="THIOL_PROTEASE_ASN"/>
    <property type="match status" value="1"/>
</dbReference>
<dbReference type="PRINTS" id="PR00705">
    <property type="entry name" value="PAPAIN"/>
</dbReference>
<feature type="domain" description="Peptidase C1A papain C-terminal" evidence="9">
    <location>
        <begin position="147"/>
        <end position="356"/>
    </location>
</feature>
<dbReference type="Pfam" id="PF00112">
    <property type="entry name" value="Peptidase_C1"/>
    <property type="match status" value="1"/>
</dbReference>
<keyword evidence="5" id="KW-0865">Zymogen</keyword>
<evidence type="ECO:0000259" key="9">
    <source>
        <dbReference type="SMART" id="SM00645"/>
    </source>
</evidence>
<proteinExistence type="inferred from homology"/>
<feature type="domain" description="Cathepsin propeptide inhibitor" evidence="10">
    <location>
        <begin position="57"/>
        <end position="117"/>
    </location>
</feature>
<name>A0A0N5BDN0_STREA</name>
<dbReference type="FunFam" id="3.90.70.10:FF:000006">
    <property type="entry name" value="Cathepsin S"/>
    <property type="match status" value="1"/>
</dbReference>
<dbReference type="InterPro" id="IPR000668">
    <property type="entry name" value="Peptidase_C1A_C"/>
</dbReference>
<evidence type="ECO:0000256" key="3">
    <source>
        <dbReference type="ARBA" id="ARBA00022801"/>
    </source>
</evidence>
<keyword evidence="3" id="KW-0378">Hydrolase</keyword>
<dbReference type="InterPro" id="IPR025661">
    <property type="entry name" value="Pept_asp_AS"/>
</dbReference>
<evidence type="ECO:0000259" key="10">
    <source>
        <dbReference type="SMART" id="SM00848"/>
    </source>
</evidence>
<keyword evidence="6" id="KW-1015">Disulfide bond</keyword>
<reference evidence="12" key="1">
    <citation type="submission" date="2017-02" db="UniProtKB">
        <authorList>
            <consortium name="WormBaseParasite"/>
        </authorList>
    </citation>
    <scope>IDENTIFICATION</scope>
</reference>
<protein>
    <recommendedName>
        <fullName evidence="7">Cathepsin L-like</fullName>
    </recommendedName>
</protein>
<dbReference type="GO" id="GO:0008234">
    <property type="term" value="F:cysteine-type peptidase activity"/>
    <property type="evidence" value="ECO:0007669"/>
    <property type="project" value="UniProtKB-KW"/>
</dbReference>
<dbReference type="STRING" id="174720.A0A0N5BDN0"/>
<sequence>MSYISNYLILLLIKLVYSRYFFPENCFLHDTGKNNLKQKLFEKYLNNTDYKRINNEWKTYKKRFKKYYQNDSEEIMHQMEFFNTKNIINKHNELFNKGKTGFKMMVNEITDLTPSMYRYRRGLIFDKKNFQVNQNEDVRLLRSNISIPSSIDWREHNRVSPIQNQGNCGACWIFAAIGAIESAFAKKTGKLYSFSVQQVADCTPGNACNGGWMTTAYRYARRRGLTTTKNYPYEGKDNRCKLSRNMIIGGIKKWINLGKNEERLKRVVGTIGPVAVAMDSSLTSFQNYKSGIYDDPLCTNNLDHAVLIIGYGTDPVFGDYWIVKNSWGTSWGENGYFKIKRGVNQCGIAEVPTYPIA</sequence>
<keyword evidence="2" id="KW-0645">Protease</keyword>
<evidence type="ECO:0000256" key="2">
    <source>
        <dbReference type="ARBA" id="ARBA00022670"/>
    </source>
</evidence>
<dbReference type="Gene3D" id="3.90.70.10">
    <property type="entry name" value="Cysteine proteinases"/>
    <property type="match status" value="1"/>
</dbReference>
<dbReference type="AlphaFoldDB" id="A0A0N5BDN0"/>
<dbReference type="InterPro" id="IPR013128">
    <property type="entry name" value="Peptidase_C1A"/>
</dbReference>
<accession>A0A0N5BDN0</accession>
<dbReference type="InterPro" id="IPR039417">
    <property type="entry name" value="Peptidase_C1A_papain-like"/>
</dbReference>
<dbReference type="PROSITE" id="PS00139">
    <property type="entry name" value="THIOL_PROTEASE_CYS"/>
    <property type="match status" value="1"/>
</dbReference>
<comment type="similarity">
    <text evidence="1">Belongs to the peptidase C1 family.</text>
</comment>
<dbReference type="SMART" id="SM00848">
    <property type="entry name" value="Inhibitor_I29"/>
    <property type="match status" value="1"/>
</dbReference>
<dbReference type="InterPro" id="IPR000169">
    <property type="entry name" value="Pept_cys_AS"/>
</dbReference>
<feature type="chain" id="PRO_5018780528" description="Cathepsin L-like" evidence="8">
    <location>
        <begin position="19"/>
        <end position="357"/>
    </location>
</feature>
<evidence type="ECO:0000256" key="4">
    <source>
        <dbReference type="ARBA" id="ARBA00022807"/>
    </source>
</evidence>
<evidence type="ECO:0000256" key="7">
    <source>
        <dbReference type="ARBA" id="ARBA00069138"/>
    </source>
</evidence>
<keyword evidence="11" id="KW-1185">Reference proteome</keyword>
<organism evidence="11 12">
    <name type="scientific">Strongyloides papillosus</name>
    <name type="common">Intestinal threadworm</name>
    <dbReference type="NCBI Taxonomy" id="174720"/>
    <lineage>
        <taxon>Eukaryota</taxon>
        <taxon>Metazoa</taxon>
        <taxon>Ecdysozoa</taxon>
        <taxon>Nematoda</taxon>
        <taxon>Chromadorea</taxon>
        <taxon>Rhabditida</taxon>
        <taxon>Tylenchina</taxon>
        <taxon>Panagrolaimomorpha</taxon>
        <taxon>Strongyloidoidea</taxon>
        <taxon>Strongyloididae</taxon>
        <taxon>Strongyloides</taxon>
    </lineage>
</organism>
<dbReference type="InterPro" id="IPR038765">
    <property type="entry name" value="Papain-like_cys_pep_sf"/>
</dbReference>
<dbReference type="CDD" id="cd02248">
    <property type="entry name" value="Peptidase_C1A"/>
    <property type="match status" value="1"/>
</dbReference>
<dbReference type="Proteomes" id="UP000046392">
    <property type="component" value="Unplaced"/>
</dbReference>
<evidence type="ECO:0000256" key="1">
    <source>
        <dbReference type="ARBA" id="ARBA00008455"/>
    </source>
</evidence>
<dbReference type="WBParaSite" id="SPAL_0000411300.1">
    <property type="protein sequence ID" value="SPAL_0000411300.1"/>
    <property type="gene ID" value="SPAL_0000411300"/>
</dbReference>
<dbReference type="InterPro" id="IPR025660">
    <property type="entry name" value="Pept_his_AS"/>
</dbReference>
<keyword evidence="4" id="KW-0788">Thiol protease</keyword>
<evidence type="ECO:0000256" key="8">
    <source>
        <dbReference type="SAM" id="SignalP"/>
    </source>
</evidence>
<dbReference type="PANTHER" id="PTHR12411">
    <property type="entry name" value="CYSTEINE PROTEASE FAMILY C1-RELATED"/>
    <property type="match status" value="1"/>
</dbReference>
<dbReference type="SMART" id="SM00645">
    <property type="entry name" value="Pept_C1"/>
    <property type="match status" value="1"/>
</dbReference>
<evidence type="ECO:0000313" key="11">
    <source>
        <dbReference type="Proteomes" id="UP000046392"/>
    </source>
</evidence>
<feature type="signal peptide" evidence="8">
    <location>
        <begin position="1"/>
        <end position="18"/>
    </location>
</feature>
<dbReference type="SUPFAM" id="SSF54001">
    <property type="entry name" value="Cysteine proteinases"/>
    <property type="match status" value="1"/>
</dbReference>
<keyword evidence="8" id="KW-0732">Signal</keyword>
<evidence type="ECO:0000256" key="5">
    <source>
        <dbReference type="ARBA" id="ARBA00023145"/>
    </source>
</evidence>
<dbReference type="GO" id="GO:0006508">
    <property type="term" value="P:proteolysis"/>
    <property type="evidence" value="ECO:0007669"/>
    <property type="project" value="UniProtKB-KW"/>
</dbReference>
<dbReference type="Pfam" id="PF08246">
    <property type="entry name" value="Inhibitor_I29"/>
    <property type="match status" value="1"/>
</dbReference>
<dbReference type="PROSITE" id="PS00639">
    <property type="entry name" value="THIOL_PROTEASE_HIS"/>
    <property type="match status" value="1"/>
</dbReference>
<dbReference type="InterPro" id="IPR013201">
    <property type="entry name" value="Prot_inhib_I29"/>
</dbReference>
<evidence type="ECO:0000256" key="6">
    <source>
        <dbReference type="ARBA" id="ARBA00023157"/>
    </source>
</evidence>
<evidence type="ECO:0000313" key="12">
    <source>
        <dbReference type="WBParaSite" id="SPAL_0000411300.1"/>
    </source>
</evidence>